<evidence type="ECO:0000313" key="6">
    <source>
        <dbReference type="Proteomes" id="UP001165065"/>
    </source>
</evidence>
<dbReference type="PROSITE" id="PS50003">
    <property type="entry name" value="PH_DOMAIN"/>
    <property type="match status" value="1"/>
</dbReference>
<evidence type="ECO:0000313" key="5">
    <source>
        <dbReference type="EMBL" id="GMI46414.1"/>
    </source>
</evidence>
<name>A0A9W7GK73_9STRA</name>
<dbReference type="Proteomes" id="UP001165065">
    <property type="component" value="Unassembled WGS sequence"/>
</dbReference>
<keyword evidence="6" id="KW-1185">Reference proteome</keyword>
<feature type="coiled-coil region" evidence="1">
    <location>
        <begin position="261"/>
        <end position="336"/>
    </location>
</feature>
<evidence type="ECO:0000259" key="4">
    <source>
        <dbReference type="PROSITE" id="PS50003"/>
    </source>
</evidence>
<feature type="region of interest" description="Disordered" evidence="2">
    <location>
        <begin position="461"/>
        <end position="522"/>
    </location>
</feature>
<evidence type="ECO:0000256" key="1">
    <source>
        <dbReference type="SAM" id="Coils"/>
    </source>
</evidence>
<accession>A0A9W7GK73</accession>
<evidence type="ECO:0000256" key="2">
    <source>
        <dbReference type="SAM" id="MobiDB-lite"/>
    </source>
</evidence>
<organism evidence="5 6">
    <name type="scientific">Triparma columacea</name>
    <dbReference type="NCBI Taxonomy" id="722753"/>
    <lineage>
        <taxon>Eukaryota</taxon>
        <taxon>Sar</taxon>
        <taxon>Stramenopiles</taxon>
        <taxon>Ochrophyta</taxon>
        <taxon>Bolidophyceae</taxon>
        <taxon>Parmales</taxon>
        <taxon>Triparmaceae</taxon>
        <taxon>Triparma</taxon>
    </lineage>
</organism>
<dbReference type="InterPro" id="IPR001849">
    <property type="entry name" value="PH_domain"/>
</dbReference>
<feature type="domain" description="PH" evidence="4">
    <location>
        <begin position="97"/>
        <end position="129"/>
    </location>
</feature>
<reference evidence="6" key="1">
    <citation type="journal article" date="2023" name="Commun. Biol.">
        <title>Genome analysis of Parmales, the sister group of diatoms, reveals the evolutionary specialization of diatoms from phago-mixotrophs to photoautotrophs.</title>
        <authorList>
            <person name="Ban H."/>
            <person name="Sato S."/>
            <person name="Yoshikawa S."/>
            <person name="Yamada K."/>
            <person name="Nakamura Y."/>
            <person name="Ichinomiya M."/>
            <person name="Sato N."/>
            <person name="Blanc-Mathieu R."/>
            <person name="Endo H."/>
            <person name="Kuwata A."/>
            <person name="Ogata H."/>
        </authorList>
    </citation>
    <scope>NUCLEOTIDE SEQUENCE [LARGE SCALE GENOMIC DNA]</scope>
</reference>
<protein>
    <recommendedName>
        <fullName evidence="4">PH domain-containing protein</fullName>
    </recommendedName>
</protein>
<dbReference type="EMBL" id="BRYA01000296">
    <property type="protein sequence ID" value="GMI46414.1"/>
    <property type="molecule type" value="Genomic_DNA"/>
</dbReference>
<comment type="caution">
    <text evidence="5">The sequence shown here is derived from an EMBL/GenBank/DDBJ whole genome shotgun (WGS) entry which is preliminary data.</text>
</comment>
<dbReference type="SUPFAM" id="SSF50729">
    <property type="entry name" value="PH domain-like"/>
    <property type="match status" value="1"/>
</dbReference>
<keyword evidence="1" id="KW-0175">Coiled coil</keyword>
<sequence>MNKITPISSSSAAPVSPLSPSPPPALSCVLFKKPPSSDDDVPSYLLYAEGKRLCPINANTALVEVFIEDWDQVDDNGGENEIDTTVTTEGSFLSNAFEIVDSSGNTHLLRAPNTDNHCMWLEAIKNAIGECIEAEIKSSAATSGVLTKEMVAKGRAKAEGAGLSDLVSTLEGLEEFVKNISMLYTFIQHKDPGMHSRILSSHPMVVDRVVDGEELWAKWLGNWNAFDKIREYADQKKVQKTRKRLGSHESSPRCDASVSQAEGLLEASRDLREELEHLSLELSQDWGEGREEGGGVIIEESSEESVGEEEENQQAIQEEQEVVKAVERQEEAVLEEPEPESESELEQNEIIAIAQDTSFLVATHTATAENTMTKLSLRPILLWALAIMFSLVTLSRFFVFAARAGARCSELSRYYNVNDAREGVGYFEDNLQGIWCGLVDGSGKWEGVDRGIVASEGQKEWEERWADEQEETSWEDEEEDGGNWEGGRRWWRRLPWVRNSSNNNGGSGGRGGSSDSERGNGGFWRRIFYFGRR</sequence>
<feature type="region of interest" description="Disordered" evidence="2">
    <location>
        <begin position="1"/>
        <end position="23"/>
    </location>
</feature>
<dbReference type="OrthoDB" id="10533289at2759"/>
<feature type="transmembrane region" description="Helical" evidence="3">
    <location>
        <begin position="380"/>
        <end position="399"/>
    </location>
</feature>
<gene>
    <name evidence="5" type="ORF">TrCOL_g11197</name>
</gene>
<proteinExistence type="predicted"/>
<keyword evidence="3" id="KW-0812">Transmembrane</keyword>
<keyword evidence="3" id="KW-0472">Membrane</keyword>
<feature type="region of interest" description="Disordered" evidence="2">
    <location>
        <begin position="240"/>
        <end position="261"/>
    </location>
</feature>
<keyword evidence="3" id="KW-1133">Transmembrane helix</keyword>
<feature type="compositionally biased region" description="Acidic residues" evidence="2">
    <location>
        <begin position="468"/>
        <end position="482"/>
    </location>
</feature>
<evidence type="ECO:0000256" key="3">
    <source>
        <dbReference type="SAM" id="Phobius"/>
    </source>
</evidence>
<dbReference type="AlphaFoldDB" id="A0A9W7GK73"/>